<feature type="compositionally biased region" description="Polar residues" evidence="2">
    <location>
        <begin position="36"/>
        <end position="46"/>
    </location>
</feature>
<reference evidence="4 5" key="1">
    <citation type="submission" date="2019-06" db="EMBL/GenBank/DDBJ databases">
        <authorList>
            <person name="Broberg M."/>
        </authorList>
    </citation>
    <scope>NUCLEOTIDE SEQUENCE [LARGE SCALE GENOMIC DNA]</scope>
</reference>
<dbReference type="SUPFAM" id="SSF54160">
    <property type="entry name" value="Chromo domain-like"/>
    <property type="match status" value="2"/>
</dbReference>
<sequence>MYQSSEASQSTADHYFSSSSSSPSPSRYQSSEPTIAEQSNGATRAQDTNEETPAKASSSAVGVSMNQIGKSTFREIINHRWNGNDLELRIHWDDPDEITWEPEKAIHRDAKSALISYWSRQPGGRPLNPQDPESFTIFAFKGVKKGPKRQRHILVEWVGWAKPTWEPEAVIKQTAPIALKEYLRSRKRSAKK</sequence>
<comment type="caution">
    <text evidence="4">The sequence shown here is derived from an EMBL/GenBank/DDBJ whole genome shotgun (WGS) entry which is preliminary data.</text>
</comment>
<proteinExistence type="predicted"/>
<dbReference type="InterPro" id="IPR016197">
    <property type="entry name" value="Chromo-like_dom_sf"/>
</dbReference>
<feature type="domain" description="Chromo" evidence="3">
    <location>
        <begin position="138"/>
        <end position="192"/>
    </location>
</feature>
<evidence type="ECO:0000256" key="1">
    <source>
        <dbReference type="ARBA" id="ARBA00011353"/>
    </source>
</evidence>
<organism evidence="4 5">
    <name type="scientific">Bionectria ochroleuca</name>
    <name type="common">Gliocladium roseum</name>
    <dbReference type="NCBI Taxonomy" id="29856"/>
    <lineage>
        <taxon>Eukaryota</taxon>
        <taxon>Fungi</taxon>
        <taxon>Dikarya</taxon>
        <taxon>Ascomycota</taxon>
        <taxon>Pezizomycotina</taxon>
        <taxon>Sordariomycetes</taxon>
        <taxon>Hypocreomycetidae</taxon>
        <taxon>Hypocreales</taxon>
        <taxon>Bionectriaceae</taxon>
        <taxon>Clonostachys</taxon>
    </lineage>
</organism>
<feature type="region of interest" description="Disordered" evidence="2">
    <location>
        <begin position="1"/>
        <end position="63"/>
    </location>
</feature>
<dbReference type="InterPro" id="IPR000953">
    <property type="entry name" value="Chromo/chromo_shadow_dom"/>
</dbReference>
<evidence type="ECO:0000313" key="5">
    <source>
        <dbReference type="Proteomes" id="UP000766486"/>
    </source>
</evidence>
<evidence type="ECO:0000259" key="3">
    <source>
        <dbReference type="PROSITE" id="PS50013"/>
    </source>
</evidence>
<gene>
    <name evidence="4" type="ORF">CLO192961_LOCUS208397</name>
</gene>
<dbReference type="CDD" id="cd00024">
    <property type="entry name" value="CD_CSD"/>
    <property type="match status" value="1"/>
</dbReference>
<evidence type="ECO:0000256" key="2">
    <source>
        <dbReference type="SAM" id="MobiDB-lite"/>
    </source>
</evidence>
<dbReference type="EMBL" id="CABFNS010000767">
    <property type="protein sequence ID" value="VUC27285.1"/>
    <property type="molecule type" value="Genomic_DNA"/>
</dbReference>
<protein>
    <recommendedName>
        <fullName evidence="3">Chromo domain-containing protein</fullName>
    </recommendedName>
</protein>
<dbReference type="Gene3D" id="2.40.50.40">
    <property type="match status" value="2"/>
</dbReference>
<feature type="compositionally biased region" description="Polar residues" evidence="2">
    <location>
        <begin position="1"/>
        <end position="12"/>
    </location>
</feature>
<accession>A0ABY6U992</accession>
<evidence type="ECO:0000313" key="4">
    <source>
        <dbReference type="EMBL" id="VUC27285.1"/>
    </source>
</evidence>
<name>A0ABY6U992_BIOOC</name>
<dbReference type="Proteomes" id="UP000766486">
    <property type="component" value="Unassembled WGS sequence"/>
</dbReference>
<keyword evidence="5" id="KW-1185">Reference proteome</keyword>
<feature type="compositionally biased region" description="Low complexity" evidence="2">
    <location>
        <begin position="17"/>
        <end position="33"/>
    </location>
</feature>
<comment type="subunit">
    <text evidence="1">Component of the NuA4 histone acetyltransferase complex.</text>
</comment>
<dbReference type="PROSITE" id="PS50013">
    <property type="entry name" value="CHROMO_2"/>
    <property type="match status" value="1"/>
</dbReference>